<dbReference type="EMBL" id="FMCT01000006">
    <property type="protein sequence ID" value="SCF23670.1"/>
    <property type="molecule type" value="Genomic_DNA"/>
</dbReference>
<sequence length="292" mass="32675">MKQTSMTAHWIAVARAAETLRPDPLFVDSLAVEFVSRADPALLADLRDNPTPRFDVLAVRTRFFDDFLSAAVGNGLRQAVIVAAGMDSRAYRLDLPTDLRLFEIDLPDLQAGKEALLTDLGLTSPRCRRHVVAADVTGDWSSRLRLAGFDPSAPTAWLIEGFLYYLTNEQVEGVISTVSQLSAEGSVLGLEHVNTDLYRAPWMRQWLADMRREGRPWQSGVDDPEAWLARHGFRPQVREPADLPEATGRRVPKTPPRPTPGAARTWLITAERIRKETLRDRDSDVRPEGVRT</sequence>
<comment type="function">
    <text evidence="1 6">Exhibits S-adenosyl-L-methionine-dependent methyltransferase activity.</text>
</comment>
<dbReference type="Proteomes" id="UP000183585">
    <property type="component" value="Unassembled WGS sequence"/>
</dbReference>
<dbReference type="GO" id="GO:0032259">
    <property type="term" value="P:methylation"/>
    <property type="evidence" value="ECO:0007669"/>
    <property type="project" value="UniProtKB-KW"/>
</dbReference>
<dbReference type="SUPFAM" id="SSF53335">
    <property type="entry name" value="S-adenosyl-L-methionine-dependent methyltransferases"/>
    <property type="match status" value="1"/>
</dbReference>
<dbReference type="GO" id="GO:0008168">
    <property type="term" value="F:methyltransferase activity"/>
    <property type="evidence" value="ECO:0007669"/>
    <property type="project" value="UniProtKB-UniRule"/>
</dbReference>
<name>A0A1C4YSN0_9ACTN</name>
<keyword evidence="5 6" id="KW-0949">S-adenosyl-L-methionine</keyword>
<evidence type="ECO:0000313" key="8">
    <source>
        <dbReference type="EMBL" id="SCF23670.1"/>
    </source>
</evidence>
<feature type="region of interest" description="Disordered" evidence="7">
    <location>
        <begin position="238"/>
        <end position="263"/>
    </location>
</feature>
<dbReference type="NCBIfam" id="TIGR00027">
    <property type="entry name" value="mthyl_TIGR00027"/>
    <property type="match status" value="1"/>
</dbReference>
<keyword evidence="3 6" id="KW-0489">Methyltransferase</keyword>
<proteinExistence type="inferred from homology"/>
<gene>
    <name evidence="8" type="ORF">GA0070563_106397</name>
</gene>
<dbReference type="AlphaFoldDB" id="A0A1C4YSN0"/>
<evidence type="ECO:0000256" key="5">
    <source>
        <dbReference type="ARBA" id="ARBA00022691"/>
    </source>
</evidence>
<dbReference type="Gene3D" id="3.40.50.150">
    <property type="entry name" value="Vaccinia Virus protein VP39"/>
    <property type="match status" value="1"/>
</dbReference>
<evidence type="ECO:0000313" key="9">
    <source>
        <dbReference type="Proteomes" id="UP000183585"/>
    </source>
</evidence>
<evidence type="ECO:0000256" key="1">
    <source>
        <dbReference type="ARBA" id="ARBA00003907"/>
    </source>
</evidence>
<evidence type="ECO:0000256" key="4">
    <source>
        <dbReference type="ARBA" id="ARBA00022679"/>
    </source>
</evidence>
<protein>
    <recommendedName>
        <fullName evidence="6">S-adenosyl-L-methionine-dependent methyltransferase</fullName>
        <ecNumber evidence="6">2.1.1.-</ecNumber>
    </recommendedName>
</protein>
<evidence type="ECO:0000256" key="6">
    <source>
        <dbReference type="RuleBase" id="RU362030"/>
    </source>
</evidence>
<dbReference type="PANTHER" id="PTHR43619:SF2">
    <property type="entry name" value="S-ADENOSYL-L-METHIONINE-DEPENDENT METHYLTRANSFERASES SUPERFAMILY PROTEIN"/>
    <property type="match status" value="1"/>
</dbReference>
<evidence type="ECO:0000256" key="2">
    <source>
        <dbReference type="ARBA" id="ARBA00008138"/>
    </source>
</evidence>
<dbReference type="InterPro" id="IPR029063">
    <property type="entry name" value="SAM-dependent_MTases_sf"/>
</dbReference>
<evidence type="ECO:0000256" key="7">
    <source>
        <dbReference type="SAM" id="MobiDB-lite"/>
    </source>
</evidence>
<keyword evidence="9" id="KW-1185">Reference proteome</keyword>
<dbReference type="InterPro" id="IPR011610">
    <property type="entry name" value="SAM_mthyl_Trfase_ML2640-like"/>
</dbReference>
<dbReference type="PANTHER" id="PTHR43619">
    <property type="entry name" value="S-ADENOSYL-L-METHIONINE-DEPENDENT METHYLTRANSFERASE YKTD-RELATED"/>
    <property type="match status" value="1"/>
</dbReference>
<comment type="similarity">
    <text evidence="2 6">Belongs to the UPF0677 family.</text>
</comment>
<dbReference type="Pfam" id="PF04072">
    <property type="entry name" value="LCM"/>
    <property type="match status" value="1"/>
</dbReference>
<dbReference type="InterPro" id="IPR007213">
    <property type="entry name" value="Ppm1/Ppm2/Tcmp"/>
</dbReference>
<organism evidence="8 9">
    <name type="scientific">Micromonospora carbonacea</name>
    <dbReference type="NCBI Taxonomy" id="47853"/>
    <lineage>
        <taxon>Bacteria</taxon>
        <taxon>Bacillati</taxon>
        <taxon>Actinomycetota</taxon>
        <taxon>Actinomycetes</taxon>
        <taxon>Micromonosporales</taxon>
        <taxon>Micromonosporaceae</taxon>
        <taxon>Micromonospora</taxon>
    </lineage>
</organism>
<accession>A0A1C4YSN0</accession>
<dbReference type="EC" id="2.1.1.-" evidence="6"/>
<evidence type="ECO:0000256" key="3">
    <source>
        <dbReference type="ARBA" id="ARBA00022603"/>
    </source>
</evidence>
<keyword evidence="4 8" id="KW-0808">Transferase</keyword>
<reference evidence="9" key="1">
    <citation type="submission" date="2016-06" db="EMBL/GenBank/DDBJ databases">
        <authorList>
            <person name="Varghese N."/>
            <person name="Submissions Spin"/>
        </authorList>
    </citation>
    <scope>NUCLEOTIDE SEQUENCE [LARGE SCALE GENOMIC DNA]</scope>
    <source>
        <strain evidence="9">DSM 43168</strain>
    </source>
</reference>